<evidence type="ECO:0000256" key="1">
    <source>
        <dbReference type="SAM" id="MobiDB-lite"/>
    </source>
</evidence>
<protein>
    <submittedName>
        <fullName evidence="2">Uncharacterized protein</fullName>
    </submittedName>
</protein>
<keyword evidence="3" id="KW-1185">Reference proteome</keyword>
<organism evidence="2 3">
    <name type="scientific">Cylindrotheca closterium</name>
    <dbReference type="NCBI Taxonomy" id="2856"/>
    <lineage>
        <taxon>Eukaryota</taxon>
        <taxon>Sar</taxon>
        <taxon>Stramenopiles</taxon>
        <taxon>Ochrophyta</taxon>
        <taxon>Bacillariophyta</taxon>
        <taxon>Bacillariophyceae</taxon>
        <taxon>Bacillariophycidae</taxon>
        <taxon>Bacillariales</taxon>
        <taxon>Bacillariaceae</taxon>
        <taxon>Cylindrotheca</taxon>
    </lineage>
</organism>
<dbReference type="EMBL" id="CAKOGP040002413">
    <property type="protein sequence ID" value="CAJ1968866.1"/>
    <property type="molecule type" value="Genomic_DNA"/>
</dbReference>
<dbReference type="Proteomes" id="UP001295423">
    <property type="component" value="Unassembled WGS sequence"/>
</dbReference>
<proteinExistence type="predicted"/>
<accession>A0AAD2JP72</accession>
<evidence type="ECO:0000313" key="3">
    <source>
        <dbReference type="Proteomes" id="UP001295423"/>
    </source>
</evidence>
<evidence type="ECO:0000313" key="2">
    <source>
        <dbReference type="EMBL" id="CAJ1968866.1"/>
    </source>
</evidence>
<name>A0AAD2JP72_9STRA</name>
<gene>
    <name evidence="2" type="ORF">CYCCA115_LOCUS23434</name>
</gene>
<comment type="caution">
    <text evidence="2">The sequence shown here is derived from an EMBL/GenBank/DDBJ whole genome shotgun (WGS) entry which is preliminary data.</text>
</comment>
<sequence length="273" mass="30574">MVSNLGNPLDSRRRFLHVAAFDLPLRPANEHPPQNIAKNRGSPLDSRRQFLASSSSKAASFIGLSLLSGSTPALAAQDSVQVTAEELDEIYREEQMQDGNNPPLPDVPAAPEEKSGLVVLRVAEVAQFQEKILRSIVQGDLEGVKVAPLQFSFGTRILLKNSNLDGNMKLMIAEEIPRSKRKEAARNASNSMNILQDIITFSNSIQRDFEPKEMLLLADMYKALRINLNQLYEYLPQNEKDKYYGYFVAVTEYEKKIAEGVYNPDIDGILKFD</sequence>
<reference evidence="2" key="1">
    <citation type="submission" date="2023-08" db="EMBL/GenBank/DDBJ databases">
        <authorList>
            <person name="Audoor S."/>
            <person name="Bilcke G."/>
        </authorList>
    </citation>
    <scope>NUCLEOTIDE SEQUENCE</scope>
</reference>
<feature type="region of interest" description="Disordered" evidence="1">
    <location>
        <begin position="26"/>
        <end position="45"/>
    </location>
</feature>
<dbReference type="AlphaFoldDB" id="A0AAD2JP72"/>